<feature type="transmembrane region" description="Helical" evidence="6">
    <location>
        <begin position="12"/>
        <end position="34"/>
    </location>
</feature>
<evidence type="ECO:0000256" key="3">
    <source>
        <dbReference type="ARBA" id="ARBA00023136"/>
    </source>
</evidence>
<dbReference type="PANTHER" id="PTHR47529">
    <property type="entry name" value="PEPTIDYL-PROLYL CIS-TRANS ISOMERASE D"/>
    <property type="match status" value="1"/>
</dbReference>
<comment type="caution">
    <text evidence="7">The sequence shown here is derived from an EMBL/GenBank/DDBJ whole genome shotgun (WGS) entry which is preliminary data.</text>
</comment>
<dbReference type="SUPFAM" id="SSF54534">
    <property type="entry name" value="FKBP-like"/>
    <property type="match status" value="1"/>
</dbReference>
<keyword evidence="4" id="KW-0143">Chaperone</keyword>
<dbReference type="InterPro" id="IPR027304">
    <property type="entry name" value="Trigger_fact/SurA_dom_sf"/>
</dbReference>
<dbReference type="SUPFAM" id="SSF109998">
    <property type="entry name" value="Triger factor/SurA peptide-binding domain-like"/>
    <property type="match status" value="1"/>
</dbReference>
<dbReference type="RefSeq" id="WP_109235225.1">
    <property type="nucleotide sequence ID" value="NZ_BMXZ01000007.1"/>
</dbReference>
<accession>A0A2U2APW8</accession>
<keyword evidence="3 6" id="KW-0472">Membrane</keyword>
<reference evidence="7 8" key="1">
    <citation type="journal article" date="2018" name="Genome Announc.">
        <title>Ignatzschineria cameli sp. nov., isolated from necrotic foot tissue of dromedaries (Camelus dromedarius) and associated maggots (Wohlfahrtia species) in Dubai.</title>
        <authorList>
            <person name="Tsang C.C."/>
            <person name="Tang J.Y."/>
            <person name="Fong J.Y."/>
            <person name="Kinne J."/>
            <person name="Lee H.H."/>
            <person name="Joseph M."/>
            <person name="Jose S."/>
            <person name="Schuster R.K."/>
            <person name="Tang Y."/>
            <person name="Sivakumar S."/>
            <person name="Chen J.H."/>
            <person name="Teng J.L."/>
            <person name="Lau S.K."/>
            <person name="Wernery U."/>
            <person name="Woo P.C."/>
        </authorList>
    </citation>
    <scope>NUCLEOTIDE SEQUENCE [LARGE SCALE GENOMIC DNA]</scope>
    <source>
        <strain evidence="7 8">KCTC 22643</strain>
    </source>
</reference>
<dbReference type="GO" id="GO:0005886">
    <property type="term" value="C:plasma membrane"/>
    <property type="evidence" value="ECO:0007669"/>
    <property type="project" value="UniProtKB-SubCell"/>
</dbReference>
<evidence type="ECO:0000256" key="4">
    <source>
        <dbReference type="ARBA" id="ARBA00023186"/>
    </source>
</evidence>
<keyword evidence="2" id="KW-1003">Cell membrane</keyword>
<organism evidence="7 8">
    <name type="scientific">Ignatzschineria indica</name>
    <dbReference type="NCBI Taxonomy" id="472583"/>
    <lineage>
        <taxon>Bacteria</taxon>
        <taxon>Pseudomonadati</taxon>
        <taxon>Pseudomonadota</taxon>
        <taxon>Gammaproteobacteria</taxon>
        <taxon>Cardiobacteriales</taxon>
        <taxon>Ignatzschineriaceae</taxon>
        <taxon>Ignatzschineria</taxon>
    </lineage>
</organism>
<evidence type="ECO:0008006" key="9">
    <source>
        <dbReference type="Google" id="ProtNLM"/>
    </source>
</evidence>
<dbReference type="Gene3D" id="1.10.4030.10">
    <property type="entry name" value="Porin chaperone SurA, peptide-binding domain"/>
    <property type="match status" value="1"/>
</dbReference>
<evidence type="ECO:0000313" key="7">
    <source>
        <dbReference type="EMBL" id="PWD85563.1"/>
    </source>
</evidence>
<evidence type="ECO:0000256" key="6">
    <source>
        <dbReference type="SAM" id="Phobius"/>
    </source>
</evidence>
<comment type="subcellular location">
    <subcellularLocation>
        <location evidence="1">Cell membrane</location>
    </subcellularLocation>
</comment>
<evidence type="ECO:0000313" key="8">
    <source>
        <dbReference type="Proteomes" id="UP000244948"/>
    </source>
</evidence>
<keyword evidence="6" id="KW-1133">Transmembrane helix</keyword>
<evidence type="ECO:0000256" key="1">
    <source>
        <dbReference type="ARBA" id="ARBA00004236"/>
    </source>
</evidence>
<feature type="coiled-coil region" evidence="5">
    <location>
        <begin position="45"/>
        <end position="72"/>
    </location>
</feature>
<dbReference type="Pfam" id="PF13624">
    <property type="entry name" value="SurA_N_3"/>
    <property type="match status" value="1"/>
</dbReference>
<name>A0A2U2APW8_9GAMM</name>
<protein>
    <recommendedName>
        <fullName evidence="9">PpiC domain-containing protein</fullName>
    </recommendedName>
</protein>
<proteinExistence type="predicted"/>
<keyword evidence="5" id="KW-0175">Coiled coil</keyword>
<dbReference type="EMBL" id="QEWR01000001">
    <property type="protein sequence ID" value="PWD85563.1"/>
    <property type="molecule type" value="Genomic_DNA"/>
</dbReference>
<dbReference type="AlphaFoldDB" id="A0A2U2APW8"/>
<dbReference type="Proteomes" id="UP000244948">
    <property type="component" value="Unassembled WGS sequence"/>
</dbReference>
<keyword evidence="6" id="KW-0812">Transmembrane</keyword>
<gene>
    <name evidence="7" type="ORF">DC082_00080</name>
</gene>
<evidence type="ECO:0000256" key="5">
    <source>
        <dbReference type="SAM" id="Coils"/>
    </source>
</evidence>
<sequence>MMQFIRDRANSVWAKVLLGGVAISLAGIGGTQIFSGPSADTVATVDGEKISLQEVEAQYQQLLNANAQNMDLSDELQRQYRLIARQDLLQRRAMDAQIKKWGIRASDKSVAEEIISIPAFQKDGVFDQETYKTALFYAGYNIESFEEAVRRDVQEKVVREALVNSVFIPEKSLIEQIEFAGQTRDLEVASYNYLQDLESVAVSDDAISKHYESHSDKYVTPNRIKLQYIELLPESISLSSLDLSDDAVAAEVERLQKANEQRLSEQFTIEYTSEAEKEEAIALLSELKAKIDVGDLTFEQAKEQITALDNAYYNKNGNFKYGVAGIPIFDDALFSLTIEQPISAPVITDGEVHMIHLLNISSPYSSQDDLVEAAKRSLKEKAQVDRYLEQEMRLQELAETYTESLSEIAQDLGVELKESDWLDLDKQEGLLANPTVWSAVSSYDVMENHRNSLPFAYNDQSNHAMIVRIAEQEASRPKSLEESFDEIKAELAQEAAKKSIQNQVSAMLEAGDQQSFRNDIEQLGFAYNQYNDLSISSIGQLSKPVEQHAVSKGFQKVPTLEEGKPAYVVEDVDGHIVVVAINNIAKGSMDDFSDDEQMQIREYLQGIEASYEYRAFQQYLLNNSNIKIYNNSFFE</sequence>
<keyword evidence="8" id="KW-1185">Reference proteome</keyword>
<dbReference type="InterPro" id="IPR052029">
    <property type="entry name" value="PpiD_chaperone"/>
</dbReference>
<evidence type="ECO:0000256" key="2">
    <source>
        <dbReference type="ARBA" id="ARBA00022475"/>
    </source>
</evidence>
<dbReference type="PANTHER" id="PTHR47529:SF1">
    <property type="entry name" value="PERIPLASMIC CHAPERONE PPID"/>
    <property type="match status" value="1"/>
</dbReference>